<dbReference type="EMBL" id="JRKQ01000001">
    <property type="protein sequence ID" value="KGJ23762.1"/>
    <property type="molecule type" value="Genomic_DNA"/>
</dbReference>
<dbReference type="Proteomes" id="UP000029858">
    <property type="component" value="Unassembled WGS sequence"/>
</dbReference>
<gene>
    <name evidence="1" type="ORF">IX56_00355</name>
</gene>
<evidence type="ECO:0000313" key="1">
    <source>
        <dbReference type="EMBL" id="KGJ23762.1"/>
    </source>
</evidence>
<sequence length="173" mass="19329">MIARIYGEAYHEAKMSEPTRLTVLKALTSEIERRAGLEGCVFRGRDWFGPNNGDTVPFITIMEDYEMRNQDPLQSQDGRARVIDLPLVIIGFDEEDSDNPTDPATRLMYRVMDAIRGVLKDGRLPEGESDILGLGRTVDRIQIGGGTVYPANVDLSSTVAFFSLRASIRFVED</sequence>
<organism evidence="1 2">
    <name type="scientific">Paracoccus sanguinis</name>
    <dbReference type="NCBI Taxonomy" id="1545044"/>
    <lineage>
        <taxon>Bacteria</taxon>
        <taxon>Pseudomonadati</taxon>
        <taxon>Pseudomonadota</taxon>
        <taxon>Alphaproteobacteria</taxon>
        <taxon>Rhodobacterales</taxon>
        <taxon>Paracoccaceae</taxon>
        <taxon>Paracoccus</taxon>
    </lineage>
</organism>
<comment type="caution">
    <text evidence="1">The sequence shown here is derived from an EMBL/GenBank/DDBJ whole genome shotgun (WGS) entry which is preliminary data.</text>
</comment>
<name>A0A099GMI8_9RHOB</name>
<dbReference type="AlphaFoldDB" id="A0A099GMI8"/>
<reference evidence="1 2" key="2">
    <citation type="submission" date="2014-10" db="EMBL/GenBank/DDBJ databases">
        <title>Paracoccus sanguinis sp. nov., isolated from clinical specimens of New York State patients.</title>
        <authorList>
            <person name="Mingle L.A."/>
            <person name="Cole J.A."/>
            <person name="Lapierre P."/>
            <person name="Musser K.A."/>
        </authorList>
    </citation>
    <scope>NUCLEOTIDE SEQUENCE [LARGE SCALE GENOMIC DNA]</scope>
    <source>
        <strain evidence="1 2">5503</strain>
    </source>
</reference>
<reference evidence="1 2" key="1">
    <citation type="submission" date="2014-09" db="EMBL/GenBank/DDBJ databases">
        <authorList>
            <person name="McGinnis J.M."/>
            <person name="Wolfgang W.J."/>
        </authorList>
    </citation>
    <scope>NUCLEOTIDE SEQUENCE [LARGE SCALE GENOMIC DNA]</scope>
    <source>
        <strain evidence="1 2">5503</strain>
    </source>
</reference>
<protein>
    <submittedName>
        <fullName evidence="1">Uncharacterized protein</fullName>
    </submittedName>
</protein>
<evidence type="ECO:0000313" key="2">
    <source>
        <dbReference type="Proteomes" id="UP000029858"/>
    </source>
</evidence>
<proteinExistence type="predicted"/>
<accession>A0A099GMI8</accession>